<sequence length="185" mass="20370">MKSAMAPISVRGEALSRVDGWTCRAEEILAAVACGLVLLMVLVICADVTLRATMRSGLTSASAVAEYSLYAITFLAAPLLLRKGQHIRVDLVLRAMPPRAAWLLEWAVDACGAAISGLFLTSSVHVLVQSYSQSAMVMREVMFPEWWLYIPMPISLALLTIEFLLRMRRLVQGERQMREEATSAA</sequence>
<dbReference type="InterPro" id="IPR007387">
    <property type="entry name" value="TRAP_DctQ"/>
</dbReference>
<dbReference type="AlphaFoldDB" id="A0A7M1LDG3"/>
<protein>
    <recommendedName>
        <fullName evidence="9">TRAP transporter small permease protein</fullName>
    </recommendedName>
</protein>
<dbReference type="GO" id="GO:0022857">
    <property type="term" value="F:transmembrane transporter activity"/>
    <property type="evidence" value="ECO:0007669"/>
    <property type="project" value="UniProtKB-UniRule"/>
</dbReference>
<keyword evidence="2 9" id="KW-0813">Transport</keyword>
<evidence type="ECO:0000256" key="9">
    <source>
        <dbReference type="RuleBase" id="RU369079"/>
    </source>
</evidence>
<evidence type="ECO:0000256" key="8">
    <source>
        <dbReference type="ARBA" id="ARBA00038436"/>
    </source>
</evidence>
<comment type="function">
    <text evidence="9">Part of the tripartite ATP-independent periplasmic (TRAP) transport system.</text>
</comment>
<evidence type="ECO:0000256" key="7">
    <source>
        <dbReference type="ARBA" id="ARBA00023136"/>
    </source>
</evidence>
<proteinExistence type="inferred from homology"/>
<keyword evidence="5 9" id="KW-0812">Transmembrane</keyword>
<feature type="transmembrane region" description="Helical" evidence="9">
    <location>
        <begin position="28"/>
        <end position="50"/>
    </location>
</feature>
<comment type="similarity">
    <text evidence="8 9">Belongs to the TRAP transporter small permease family.</text>
</comment>
<name>A0A7M1LDG3_9BURK</name>
<evidence type="ECO:0000256" key="2">
    <source>
        <dbReference type="ARBA" id="ARBA00022448"/>
    </source>
</evidence>
<keyword evidence="7 9" id="KW-0472">Membrane</keyword>
<feature type="transmembrane region" description="Helical" evidence="9">
    <location>
        <begin position="102"/>
        <end position="126"/>
    </location>
</feature>
<dbReference type="PANTHER" id="PTHR35011:SF2">
    <property type="entry name" value="2,3-DIKETO-L-GULONATE TRAP TRANSPORTER SMALL PERMEASE PROTEIN YIAM"/>
    <property type="match status" value="1"/>
</dbReference>
<comment type="subcellular location">
    <subcellularLocation>
        <location evidence="1 9">Cell inner membrane</location>
        <topology evidence="1 9">Multi-pass membrane protein</topology>
    </subcellularLocation>
</comment>
<dbReference type="GO" id="GO:0015740">
    <property type="term" value="P:C4-dicarboxylate transport"/>
    <property type="evidence" value="ECO:0007669"/>
    <property type="project" value="TreeGrafter"/>
</dbReference>
<keyword evidence="3" id="KW-1003">Cell membrane</keyword>
<evidence type="ECO:0000256" key="1">
    <source>
        <dbReference type="ARBA" id="ARBA00004429"/>
    </source>
</evidence>
<evidence type="ECO:0000256" key="6">
    <source>
        <dbReference type="ARBA" id="ARBA00022989"/>
    </source>
</evidence>
<accession>A0A7M1LDG3</accession>
<keyword evidence="4 9" id="KW-0997">Cell inner membrane</keyword>
<evidence type="ECO:0000256" key="5">
    <source>
        <dbReference type="ARBA" id="ARBA00022692"/>
    </source>
</evidence>
<gene>
    <name evidence="11" type="primary">fcbT2</name>
</gene>
<dbReference type="PANTHER" id="PTHR35011">
    <property type="entry name" value="2,3-DIKETO-L-GULONATE TRAP TRANSPORTER SMALL PERMEASE PROTEIN YIAM"/>
    <property type="match status" value="1"/>
</dbReference>
<dbReference type="InterPro" id="IPR055348">
    <property type="entry name" value="DctQ"/>
</dbReference>
<comment type="subunit">
    <text evidence="9">The complex comprises the extracytoplasmic solute receptor protein and the two transmembrane proteins.</text>
</comment>
<keyword evidence="6 9" id="KW-1133">Transmembrane helix</keyword>
<feature type="domain" description="Tripartite ATP-independent periplasmic transporters DctQ component" evidence="10">
    <location>
        <begin position="40"/>
        <end position="172"/>
    </location>
</feature>
<dbReference type="EMBL" id="MW021341">
    <property type="protein sequence ID" value="QOQ86079.1"/>
    <property type="molecule type" value="Genomic_DNA"/>
</dbReference>
<evidence type="ECO:0000313" key="11">
    <source>
        <dbReference type="EMBL" id="QOQ86079.1"/>
    </source>
</evidence>
<evidence type="ECO:0000256" key="3">
    <source>
        <dbReference type="ARBA" id="ARBA00022475"/>
    </source>
</evidence>
<dbReference type="Pfam" id="PF04290">
    <property type="entry name" value="DctQ"/>
    <property type="match status" value="1"/>
</dbReference>
<feature type="transmembrane region" description="Helical" evidence="9">
    <location>
        <begin position="62"/>
        <end position="81"/>
    </location>
</feature>
<reference evidence="11" key="1">
    <citation type="submission" date="2020-09" db="EMBL/GenBank/DDBJ databases">
        <title>Hydrolytic dehalogenation operon of 4-chlorobenzoate is transcriptional regulated by the TetR-type repressor FcbR and the intermediate 4-chlorobenzoyl-CoA.</title>
        <authorList>
            <person name="Cheng M."/>
            <person name="Pei D."/>
            <person name="He X."/>
            <person name="Liu Y."/>
            <person name="Zhu P."/>
            <person name="Yan X."/>
        </authorList>
    </citation>
    <scope>NUCLEOTIDE SEQUENCE</scope>
    <source>
        <strain evidence="11">CD-2</strain>
    </source>
</reference>
<evidence type="ECO:0000259" key="10">
    <source>
        <dbReference type="Pfam" id="PF04290"/>
    </source>
</evidence>
<organism evidence="11">
    <name type="scientific">Comamonas sediminis</name>
    <dbReference type="NCBI Taxonomy" id="1783360"/>
    <lineage>
        <taxon>Bacteria</taxon>
        <taxon>Pseudomonadati</taxon>
        <taxon>Pseudomonadota</taxon>
        <taxon>Betaproteobacteria</taxon>
        <taxon>Burkholderiales</taxon>
        <taxon>Comamonadaceae</taxon>
        <taxon>Comamonas</taxon>
    </lineage>
</organism>
<feature type="transmembrane region" description="Helical" evidence="9">
    <location>
        <begin position="146"/>
        <end position="165"/>
    </location>
</feature>
<evidence type="ECO:0000256" key="4">
    <source>
        <dbReference type="ARBA" id="ARBA00022519"/>
    </source>
</evidence>
<dbReference type="GO" id="GO:0005886">
    <property type="term" value="C:plasma membrane"/>
    <property type="evidence" value="ECO:0007669"/>
    <property type="project" value="UniProtKB-SubCell"/>
</dbReference>